<feature type="compositionally biased region" description="Polar residues" evidence="2">
    <location>
        <begin position="1"/>
        <end position="11"/>
    </location>
</feature>
<feature type="domain" description="HTH LytTR-type" evidence="4">
    <location>
        <begin position="190"/>
        <end position="294"/>
    </location>
</feature>
<feature type="region of interest" description="Disordered" evidence="2">
    <location>
        <begin position="1"/>
        <end position="22"/>
    </location>
</feature>
<comment type="caution">
    <text evidence="5">The sequence shown here is derived from an EMBL/GenBank/DDBJ whole genome shotgun (WGS) entry which is preliminary data.</text>
</comment>
<evidence type="ECO:0000259" key="4">
    <source>
        <dbReference type="PROSITE" id="PS50930"/>
    </source>
</evidence>
<evidence type="ECO:0000259" key="3">
    <source>
        <dbReference type="PROSITE" id="PS50110"/>
    </source>
</evidence>
<dbReference type="AlphaFoldDB" id="A0A2A4B781"/>
<dbReference type="Pfam" id="PF00072">
    <property type="entry name" value="Response_reg"/>
    <property type="match status" value="1"/>
</dbReference>
<keyword evidence="1" id="KW-0597">Phosphoprotein</keyword>
<dbReference type="SUPFAM" id="SSF52172">
    <property type="entry name" value="CheY-like"/>
    <property type="match status" value="1"/>
</dbReference>
<evidence type="ECO:0000256" key="2">
    <source>
        <dbReference type="SAM" id="MobiDB-lite"/>
    </source>
</evidence>
<dbReference type="Gene3D" id="2.40.50.1020">
    <property type="entry name" value="LytTr DNA-binding domain"/>
    <property type="match status" value="1"/>
</dbReference>
<dbReference type="PROSITE" id="PS50110">
    <property type="entry name" value="RESPONSE_REGULATORY"/>
    <property type="match status" value="1"/>
</dbReference>
<keyword evidence="5" id="KW-0238">DNA-binding</keyword>
<dbReference type="SMART" id="SM00850">
    <property type="entry name" value="LytTR"/>
    <property type="match status" value="1"/>
</dbReference>
<evidence type="ECO:0000313" key="6">
    <source>
        <dbReference type="Proteomes" id="UP000218366"/>
    </source>
</evidence>
<dbReference type="InterPro" id="IPR007492">
    <property type="entry name" value="LytTR_DNA-bd_dom"/>
</dbReference>
<feature type="modified residue" description="4-aspartylphosphate" evidence="1">
    <location>
        <position position="91"/>
    </location>
</feature>
<name>A0A2A4B781_9SPHN</name>
<dbReference type="InterPro" id="IPR011006">
    <property type="entry name" value="CheY-like_superfamily"/>
</dbReference>
<dbReference type="PROSITE" id="PS50930">
    <property type="entry name" value="HTH_LYTTR"/>
    <property type="match status" value="1"/>
</dbReference>
<keyword evidence="6" id="KW-1185">Reference proteome</keyword>
<gene>
    <name evidence="5" type="ORF">COC42_04445</name>
</gene>
<reference evidence="5 6" key="1">
    <citation type="submission" date="2017-09" db="EMBL/GenBank/DDBJ databases">
        <title>Sphingomonas spermidinifaciens 9NM-10, whole genome shotgun sequence.</title>
        <authorList>
            <person name="Feng G."/>
            <person name="Zhu H."/>
        </authorList>
    </citation>
    <scope>NUCLEOTIDE SEQUENCE [LARGE SCALE GENOMIC DNA]</scope>
    <source>
        <strain evidence="5 6">9NM-10</strain>
    </source>
</reference>
<evidence type="ECO:0000256" key="1">
    <source>
        <dbReference type="PROSITE-ProRule" id="PRU00169"/>
    </source>
</evidence>
<dbReference type="SMART" id="SM00448">
    <property type="entry name" value="REC"/>
    <property type="match status" value="1"/>
</dbReference>
<dbReference type="Gene3D" id="3.40.50.2300">
    <property type="match status" value="1"/>
</dbReference>
<sequence>MAAVAATSSASPGGPRRGPRSAFACPITTRPAMPAPDRLSVLVVDDEAPARRRLCELLAADRAIGEVRTAENGVEAVAAIDAARPDLVLLDVQMPGLDGFGVIEAIGPDRMPPTVFVTAFDRFAIQAFEVEAVDYLLKPFSDRRFAATIERVRARIAERPAAAGDANAFGPEMLQLIAARARPGAIWEWIAVRTRDATRLISTAEIERVEAAGVYVNVHSGGAAYLYRAGLASVAERLDPFRFVRIHRSHLVNVGAIDSLERRSHGEFEVVLKSGTRLAMSRTYRAGVEAVLGQPL</sequence>
<dbReference type="InterPro" id="IPR001789">
    <property type="entry name" value="Sig_transdc_resp-reg_receiver"/>
</dbReference>
<dbReference type="Proteomes" id="UP000218366">
    <property type="component" value="Unassembled WGS sequence"/>
</dbReference>
<dbReference type="PANTHER" id="PTHR37299:SF1">
    <property type="entry name" value="STAGE 0 SPORULATION PROTEIN A HOMOLOG"/>
    <property type="match status" value="1"/>
</dbReference>
<protein>
    <submittedName>
        <fullName evidence="5">DNA-binding response regulator</fullName>
    </submittedName>
</protein>
<dbReference type="OrthoDB" id="9786101at2"/>
<feature type="domain" description="Response regulatory" evidence="3">
    <location>
        <begin position="40"/>
        <end position="153"/>
    </location>
</feature>
<dbReference type="EMBL" id="NWMW01000001">
    <property type="protein sequence ID" value="PCD03618.1"/>
    <property type="molecule type" value="Genomic_DNA"/>
</dbReference>
<dbReference type="GO" id="GO:0003677">
    <property type="term" value="F:DNA binding"/>
    <property type="evidence" value="ECO:0007669"/>
    <property type="project" value="UniProtKB-KW"/>
</dbReference>
<organism evidence="5 6">
    <name type="scientific">Sphingomonas spermidinifaciens</name>
    <dbReference type="NCBI Taxonomy" id="1141889"/>
    <lineage>
        <taxon>Bacteria</taxon>
        <taxon>Pseudomonadati</taxon>
        <taxon>Pseudomonadota</taxon>
        <taxon>Alphaproteobacteria</taxon>
        <taxon>Sphingomonadales</taxon>
        <taxon>Sphingomonadaceae</taxon>
        <taxon>Sphingomonas</taxon>
    </lineage>
</organism>
<dbReference type="Pfam" id="PF04397">
    <property type="entry name" value="LytTR"/>
    <property type="match status" value="1"/>
</dbReference>
<proteinExistence type="predicted"/>
<accession>A0A2A4B781</accession>
<dbReference type="PANTHER" id="PTHR37299">
    <property type="entry name" value="TRANSCRIPTIONAL REGULATOR-RELATED"/>
    <property type="match status" value="1"/>
</dbReference>
<evidence type="ECO:0000313" key="5">
    <source>
        <dbReference type="EMBL" id="PCD03618.1"/>
    </source>
</evidence>
<dbReference type="GO" id="GO:0000156">
    <property type="term" value="F:phosphorelay response regulator activity"/>
    <property type="evidence" value="ECO:0007669"/>
    <property type="project" value="InterPro"/>
</dbReference>
<dbReference type="InterPro" id="IPR046947">
    <property type="entry name" value="LytR-like"/>
</dbReference>